<proteinExistence type="predicted"/>
<dbReference type="EMBL" id="QXFU01001071">
    <property type="protein sequence ID" value="KAE9011599.1"/>
    <property type="molecule type" value="Genomic_DNA"/>
</dbReference>
<gene>
    <name evidence="1" type="ORF">PR002_g15025</name>
</gene>
<evidence type="ECO:0000313" key="2">
    <source>
        <dbReference type="Proteomes" id="UP000435112"/>
    </source>
</evidence>
<organism evidence="1 2">
    <name type="scientific">Phytophthora rubi</name>
    <dbReference type="NCBI Taxonomy" id="129364"/>
    <lineage>
        <taxon>Eukaryota</taxon>
        <taxon>Sar</taxon>
        <taxon>Stramenopiles</taxon>
        <taxon>Oomycota</taxon>
        <taxon>Peronosporomycetes</taxon>
        <taxon>Peronosporales</taxon>
        <taxon>Peronosporaceae</taxon>
        <taxon>Phytophthora</taxon>
    </lineage>
</organism>
<sequence>MMSCPTARRHPSAAPSSASLGALVNLSGGSTQLSSALGASSALGESTPIGCVGHSCALLLLPPLGQSS</sequence>
<comment type="caution">
    <text evidence="1">The sequence shown here is derived from an EMBL/GenBank/DDBJ whole genome shotgun (WGS) entry which is preliminary data.</text>
</comment>
<dbReference type="Proteomes" id="UP000435112">
    <property type="component" value="Unassembled WGS sequence"/>
</dbReference>
<accession>A0A6A3KXN9</accession>
<dbReference type="AlphaFoldDB" id="A0A6A3KXN9"/>
<name>A0A6A3KXN9_9STRA</name>
<evidence type="ECO:0000313" key="1">
    <source>
        <dbReference type="EMBL" id="KAE9011599.1"/>
    </source>
</evidence>
<protein>
    <submittedName>
        <fullName evidence="1">Uncharacterized protein</fullName>
    </submittedName>
</protein>
<reference evidence="1 2" key="1">
    <citation type="submission" date="2018-09" db="EMBL/GenBank/DDBJ databases">
        <title>Genomic investigation of the strawberry pathogen Phytophthora fragariae indicates pathogenicity is determined by transcriptional variation in three key races.</title>
        <authorList>
            <person name="Adams T.M."/>
            <person name="Armitage A.D."/>
            <person name="Sobczyk M.K."/>
            <person name="Bates H.J."/>
            <person name="Dunwell J.M."/>
            <person name="Nellist C.F."/>
            <person name="Harrison R.J."/>
        </authorList>
    </citation>
    <scope>NUCLEOTIDE SEQUENCE [LARGE SCALE GENOMIC DNA]</scope>
    <source>
        <strain evidence="1 2">SCRP324</strain>
    </source>
</reference>